<keyword evidence="7" id="KW-1133">Transmembrane helix</keyword>
<feature type="transmembrane region" description="Helical" evidence="7">
    <location>
        <begin position="48"/>
        <end position="67"/>
    </location>
</feature>
<dbReference type="GO" id="GO:0005829">
    <property type="term" value="C:cytosol"/>
    <property type="evidence" value="ECO:0007669"/>
    <property type="project" value="TreeGrafter"/>
</dbReference>
<dbReference type="EC" id="2.3.2.27" evidence="9"/>
<dbReference type="PANTHER" id="PTHR15067">
    <property type="entry name" value="E3 UBIQUITIN-PROTEIN LIGASE RNF8"/>
    <property type="match status" value="1"/>
</dbReference>
<keyword evidence="1 9" id="KW-0808">Transferase</keyword>
<dbReference type="GO" id="GO:0000151">
    <property type="term" value="C:ubiquitin ligase complex"/>
    <property type="evidence" value="ECO:0007669"/>
    <property type="project" value="TreeGrafter"/>
</dbReference>
<dbReference type="Proteomes" id="UP000507470">
    <property type="component" value="Unassembled WGS sequence"/>
</dbReference>
<accession>A0A6J8BMK3</accession>
<dbReference type="InterPro" id="IPR013083">
    <property type="entry name" value="Znf_RING/FYVE/PHD"/>
</dbReference>
<dbReference type="AlphaFoldDB" id="A0A6J8BMK3"/>
<dbReference type="PANTHER" id="PTHR15067:SF4">
    <property type="entry name" value="E3 UBIQUITIN-PROTEIN LIGASE RNF8"/>
    <property type="match status" value="1"/>
</dbReference>
<evidence type="ECO:0000256" key="6">
    <source>
        <dbReference type="PROSITE-ProRule" id="PRU00175"/>
    </source>
</evidence>
<feature type="transmembrane region" description="Helical" evidence="7">
    <location>
        <begin position="74"/>
        <end position="91"/>
    </location>
</feature>
<dbReference type="InterPro" id="IPR011016">
    <property type="entry name" value="Znf_RING-CH"/>
</dbReference>
<feature type="transmembrane region" description="Helical" evidence="7">
    <location>
        <begin position="194"/>
        <end position="213"/>
    </location>
</feature>
<evidence type="ECO:0000256" key="7">
    <source>
        <dbReference type="SAM" id="Phobius"/>
    </source>
</evidence>
<evidence type="ECO:0000256" key="1">
    <source>
        <dbReference type="ARBA" id="ARBA00022679"/>
    </source>
</evidence>
<evidence type="ECO:0000313" key="9">
    <source>
        <dbReference type="EMBL" id="CAC5383929.1"/>
    </source>
</evidence>
<feature type="transmembrane region" description="Helical" evidence="7">
    <location>
        <begin position="125"/>
        <end position="141"/>
    </location>
</feature>
<keyword evidence="10" id="KW-1185">Reference proteome</keyword>
<feature type="transmembrane region" description="Helical" evidence="7">
    <location>
        <begin position="97"/>
        <end position="118"/>
    </location>
</feature>
<dbReference type="Pfam" id="PF13639">
    <property type="entry name" value="zf-RING_2"/>
    <property type="match status" value="1"/>
</dbReference>
<dbReference type="Gene3D" id="3.30.40.10">
    <property type="entry name" value="Zinc/RING finger domain, C3HC4 (zinc finger)"/>
    <property type="match status" value="1"/>
</dbReference>
<keyword evidence="7" id="KW-0472">Membrane</keyword>
<name>A0A6J8BMK3_MYTCO</name>
<dbReference type="PROSITE" id="PS50089">
    <property type="entry name" value="ZF_RING_2"/>
    <property type="match status" value="1"/>
</dbReference>
<sequence>MEAFLKIHFNLTRFKRLHLTKIKEVSIDTFSIAFLDIFFRFSYQYLGWLSYILRPLGLCCLAILFNLHSRYRRKIIQVLLTLTQIICAWMLEENAIFARNYVFYQLLQICLGLAVCYICNINTPLRLGAYLCCFLLAGAILQDEPSWLFNTFFTLIAVLLFILLITENNWIMFANFRKDNIEERNDYRRFFNDFAFHVYFVLMFIVTLVYNYFKTDLSEIGTGNFESIILSTLGLSHTSIYTRGVRLQRVISHKNKIMQFTRDLVDATTDELAEHNDVCSICFQEMEEAKVTSCDHLFHESCLRKWLNTRLICPVCQLQIII</sequence>
<proteinExistence type="predicted"/>
<keyword evidence="4" id="KW-0833">Ubl conjugation pathway</keyword>
<evidence type="ECO:0000259" key="8">
    <source>
        <dbReference type="PROSITE" id="PS50089"/>
    </source>
</evidence>
<evidence type="ECO:0000256" key="3">
    <source>
        <dbReference type="ARBA" id="ARBA00022771"/>
    </source>
</evidence>
<dbReference type="OrthoDB" id="8062037at2759"/>
<dbReference type="SMART" id="SM00184">
    <property type="entry name" value="RING"/>
    <property type="match status" value="1"/>
</dbReference>
<evidence type="ECO:0000313" key="10">
    <source>
        <dbReference type="Proteomes" id="UP000507470"/>
    </source>
</evidence>
<dbReference type="GO" id="GO:0006511">
    <property type="term" value="P:ubiquitin-dependent protein catabolic process"/>
    <property type="evidence" value="ECO:0007669"/>
    <property type="project" value="TreeGrafter"/>
</dbReference>
<dbReference type="SUPFAM" id="SSF57850">
    <property type="entry name" value="RING/U-box"/>
    <property type="match status" value="1"/>
</dbReference>
<feature type="domain" description="RING-type" evidence="8">
    <location>
        <begin position="279"/>
        <end position="317"/>
    </location>
</feature>
<dbReference type="GO" id="GO:0016567">
    <property type="term" value="P:protein ubiquitination"/>
    <property type="evidence" value="ECO:0007669"/>
    <property type="project" value="TreeGrafter"/>
</dbReference>
<gene>
    <name evidence="9" type="ORF">MCOR_19622</name>
</gene>
<keyword evidence="7" id="KW-0812">Transmembrane</keyword>
<evidence type="ECO:0000256" key="4">
    <source>
        <dbReference type="ARBA" id="ARBA00022786"/>
    </source>
</evidence>
<dbReference type="GO" id="GO:0061630">
    <property type="term" value="F:ubiquitin protein ligase activity"/>
    <property type="evidence" value="ECO:0007669"/>
    <property type="project" value="UniProtKB-EC"/>
</dbReference>
<keyword evidence="9" id="KW-0012">Acyltransferase</keyword>
<keyword evidence="3 6" id="KW-0863">Zinc-finger</keyword>
<organism evidence="9 10">
    <name type="scientific">Mytilus coruscus</name>
    <name type="common">Sea mussel</name>
    <dbReference type="NCBI Taxonomy" id="42192"/>
    <lineage>
        <taxon>Eukaryota</taxon>
        <taxon>Metazoa</taxon>
        <taxon>Spiralia</taxon>
        <taxon>Lophotrochozoa</taxon>
        <taxon>Mollusca</taxon>
        <taxon>Bivalvia</taxon>
        <taxon>Autobranchia</taxon>
        <taxon>Pteriomorphia</taxon>
        <taxon>Mytilida</taxon>
        <taxon>Mytiloidea</taxon>
        <taxon>Mytilidae</taxon>
        <taxon>Mytilinae</taxon>
        <taxon>Mytilus</taxon>
    </lineage>
</organism>
<keyword evidence="5" id="KW-0862">Zinc</keyword>
<dbReference type="GO" id="GO:0008270">
    <property type="term" value="F:zinc ion binding"/>
    <property type="evidence" value="ECO:0007669"/>
    <property type="project" value="UniProtKB-KW"/>
</dbReference>
<dbReference type="InterPro" id="IPR001841">
    <property type="entry name" value="Znf_RING"/>
</dbReference>
<reference evidence="9 10" key="1">
    <citation type="submission" date="2020-06" db="EMBL/GenBank/DDBJ databases">
        <authorList>
            <person name="Li R."/>
            <person name="Bekaert M."/>
        </authorList>
    </citation>
    <scope>NUCLEOTIDE SEQUENCE [LARGE SCALE GENOMIC DNA]</scope>
    <source>
        <strain evidence="10">wild</strain>
    </source>
</reference>
<keyword evidence="2" id="KW-0479">Metal-binding</keyword>
<protein>
    <submittedName>
        <fullName evidence="9">RNF145</fullName>
        <ecNumber evidence="9">2.3.2.27</ecNumber>
    </submittedName>
</protein>
<dbReference type="EMBL" id="CACVKT020003459">
    <property type="protein sequence ID" value="CAC5383929.1"/>
    <property type="molecule type" value="Genomic_DNA"/>
</dbReference>
<evidence type="ECO:0000256" key="5">
    <source>
        <dbReference type="ARBA" id="ARBA00022833"/>
    </source>
</evidence>
<feature type="transmembrane region" description="Helical" evidence="7">
    <location>
        <begin position="147"/>
        <end position="173"/>
    </location>
</feature>
<evidence type="ECO:0000256" key="2">
    <source>
        <dbReference type="ARBA" id="ARBA00022723"/>
    </source>
</evidence>
<dbReference type="SMART" id="SM00744">
    <property type="entry name" value="RINGv"/>
    <property type="match status" value="1"/>
</dbReference>